<dbReference type="Pfam" id="PF07738">
    <property type="entry name" value="Sad1_UNC"/>
    <property type="match status" value="1"/>
</dbReference>
<keyword evidence="2 5" id="KW-0812">Transmembrane</keyword>
<dbReference type="PANTHER" id="PTHR12953">
    <property type="entry name" value="MEMBRANE PROTEIN CH1 RELATED"/>
    <property type="match status" value="1"/>
</dbReference>
<dbReference type="InterPro" id="IPR012919">
    <property type="entry name" value="SUN_dom"/>
</dbReference>
<feature type="domain" description="SUN" evidence="6">
    <location>
        <begin position="30"/>
        <end position="196"/>
    </location>
</feature>
<comment type="subcellular location">
    <subcellularLocation>
        <location evidence="1">Endomembrane system</location>
    </subcellularLocation>
</comment>
<comment type="caution">
    <text evidence="7">The sequence shown here is derived from an EMBL/GenBank/DDBJ whole genome shotgun (WGS) entry which is preliminary data.</text>
</comment>
<feature type="transmembrane region" description="Helical" evidence="5">
    <location>
        <begin position="6"/>
        <end position="25"/>
    </location>
</feature>
<dbReference type="PANTHER" id="PTHR12953:SF0">
    <property type="entry name" value="SUN DOMAIN-CONTAINING OSSIFICATION FACTOR"/>
    <property type="match status" value="1"/>
</dbReference>
<keyword evidence="4 5" id="KW-0472">Membrane</keyword>
<dbReference type="Gene3D" id="2.60.120.260">
    <property type="entry name" value="Galactose-binding domain-like"/>
    <property type="match status" value="1"/>
</dbReference>
<keyword evidence="8" id="KW-1185">Reference proteome</keyword>
<gene>
    <name evidence="7" type="ORF">ENUP19_0305G0067</name>
</gene>
<dbReference type="InterPro" id="IPR045120">
    <property type="entry name" value="Suco/Slp1-like"/>
</dbReference>
<sequence>MKLNVSYIVIIISGVIILTGFFLSTEKIFYFYSLKKIHENQYLNGNDSLSVNGQLVDRKNNYASDDCGAKVIATNSKACGSNNLLNSNKDEYYLSPCQDNIHFVVELCQTIQLHQVGIGNFELFSNQLQNLTISCSVDGTYWRVLGEFRLPNQKILHSISIPHPVWCKYIKIHQTSWYGKEYYCSINKFVAYGISSLDELVDDMVETEDVKNNSVNLLDNEHTFTEPSITPIQWNEEEFITEPNKPFINLTTKIINSSLNNITIENTTRTFLYKQKMRIQRVELELEVFKGHIDELQKHFVQHILSLNETENVVNKLLTEIKKDISLSFEETKTMSEQLTIFEKENTNQILENQRLSKELVALKNSYHELKLKINTKTQTMFYILLIIACVFFLFIIYWSLILSRKCTNTLSKTQKLITSNIKNISSPPLVPLTKDDTNVNKTLLVQLQKENKSPLIVSSKHP</sequence>
<feature type="transmembrane region" description="Helical" evidence="5">
    <location>
        <begin position="381"/>
        <end position="401"/>
    </location>
</feature>
<evidence type="ECO:0000313" key="7">
    <source>
        <dbReference type="EMBL" id="GAB1226818.1"/>
    </source>
</evidence>
<dbReference type="EMBL" id="BAAFRS010000305">
    <property type="protein sequence ID" value="GAB1226818.1"/>
    <property type="molecule type" value="Genomic_DNA"/>
</dbReference>
<reference evidence="7 8" key="1">
    <citation type="journal article" date="2019" name="PLoS Negl. Trop. Dis.">
        <title>Whole genome sequencing of Entamoeba nuttalli reveals mammalian host-related molecular signatures and a novel octapeptide-repeat surface protein.</title>
        <authorList>
            <person name="Tanaka M."/>
            <person name="Makiuchi T."/>
            <person name="Komiyama T."/>
            <person name="Shiina T."/>
            <person name="Osaki K."/>
            <person name="Tachibana H."/>
        </authorList>
    </citation>
    <scope>NUCLEOTIDE SEQUENCE [LARGE SCALE GENOMIC DNA]</scope>
    <source>
        <strain evidence="7 8">P19-061405</strain>
    </source>
</reference>
<dbReference type="Proteomes" id="UP001628156">
    <property type="component" value="Unassembled WGS sequence"/>
</dbReference>
<accession>A0ABQ0DVM8</accession>
<evidence type="ECO:0000256" key="4">
    <source>
        <dbReference type="ARBA" id="ARBA00023136"/>
    </source>
</evidence>
<keyword evidence="3 5" id="KW-1133">Transmembrane helix</keyword>
<evidence type="ECO:0000256" key="2">
    <source>
        <dbReference type="ARBA" id="ARBA00022692"/>
    </source>
</evidence>
<evidence type="ECO:0000256" key="1">
    <source>
        <dbReference type="ARBA" id="ARBA00004308"/>
    </source>
</evidence>
<evidence type="ECO:0000256" key="5">
    <source>
        <dbReference type="SAM" id="Phobius"/>
    </source>
</evidence>
<evidence type="ECO:0000313" key="8">
    <source>
        <dbReference type="Proteomes" id="UP001628156"/>
    </source>
</evidence>
<evidence type="ECO:0000256" key="3">
    <source>
        <dbReference type="ARBA" id="ARBA00022989"/>
    </source>
</evidence>
<proteinExistence type="predicted"/>
<protein>
    <recommendedName>
        <fullName evidence="6">SUN domain-containing protein</fullName>
    </recommendedName>
</protein>
<dbReference type="InterPro" id="IPR008979">
    <property type="entry name" value="Galactose-bd-like_sf"/>
</dbReference>
<dbReference type="PROSITE" id="PS51469">
    <property type="entry name" value="SUN"/>
    <property type="match status" value="1"/>
</dbReference>
<dbReference type="SUPFAM" id="SSF49785">
    <property type="entry name" value="Galactose-binding domain-like"/>
    <property type="match status" value="1"/>
</dbReference>
<organism evidence="7 8">
    <name type="scientific">Entamoeba nuttalli</name>
    <dbReference type="NCBI Taxonomy" id="412467"/>
    <lineage>
        <taxon>Eukaryota</taxon>
        <taxon>Amoebozoa</taxon>
        <taxon>Evosea</taxon>
        <taxon>Archamoebae</taxon>
        <taxon>Mastigamoebida</taxon>
        <taxon>Entamoebidae</taxon>
        <taxon>Entamoeba</taxon>
    </lineage>
</organism>
<evidence type="ECO:0000259" key="6">
    <source>
        <dbReference type="PROSITE" id="PS51469"/>
    </source>
</evidence>
<name>A0ABQ0DVM8_9EUKA</name>